<dbReference type="AlphaFoldDB" id="A0AAD5QMS3"/>
<evidence type="ECO:0000313" key="2">
    <source>
        <dbReference type="EMBL" id="KAJ1352286.1"/>
    </source>
</evidence>
<keyword evidence="1" id="KW-1133">Transmembrane helix</keyword>
<feature type="transmembrane region" description="Helical" evidence="1">
    <location>
        <begin position="6"/>
        <end position="24"/>
    </location>
</feature>
<comment type="caution">
    <text evidence="2">The sequence shown here is derived from an EMBL/GenBank/DDBJ whole genome shotgun (WGS) entry which is preliminary data.</text>
</comment>
<name>A0AAD5QMS3_PARTN</name>
<accession>A0AAD5QMS3</accession>
<gene>
    <name evidence="2" type="ORF">KIN20_008586</name>
</gene>
<keyword evidence="3" id="KW-1185">Reference proteome</keyword>
<proteinExistence type="predicted"/>
<evidence type="ECO:0000256" key="1">
    <source>
        <dbReference type="SAM" id="Phobius"/>
    </source>
</evidence>
<organism evidence="2 3">
    <name type="scientific">Parelaphostrongylus tenuis</name>
    <name type="common">Meningeal worm</name>
    <dbReference type="NCBI Taxonomy" id="148309"/>
    <lineage>
        <taxon>Eukaryota</taxon>
        <taxon>Metazoa</taxon>
        <taxon>Ecdysozoa</taxon>
        <taxon>Nematoda</taxon>
        <taxon>Chromadorea</taxon>
        <taxon>Rhabditida</taxon>
        <taxon>Rhabditina</taxon>
        <taxon>Rhabditomorpha</taxon>
        <taxon>Strongyloidea</taxon>
        <taxon>Metastrongylidae</taxon>
        <taxon>Parelaphostrongylus</taxon>
    </lineage>
</organism>
<evidence type="ECO:0000313" key="3">
    <source>
        <dbReference type="Proteomes" id="UP001196413"/>
    </source>
</evidence>
<dbReference type="EMBL" id="JAHQIW010001340">
    <property type="protein sequence ID" value="KAJ1352286.1"/>
    <property type="molecule type" value="Genomic_DNA"/>
</dbReference>
<keyword evidence="1" id="KW-0472">Membrane</keyword>
<sequence length="70" mass="7979">MYHESVANGFAASVLFLIFLFLLVRHIRRLRLKEEQLPTVNSPVNLPPPYAMTPPPSYSEVVKKGLPPKY</sequence>
<protein>
    <submittedName>
        <fullName evidence="2">Uncharacterized protein</fullName>
    </submittedName>
</protein>
<dbReference type="Proteomes" id="UP001196413">
    <property type="component" value="Unassembled WGS sequence"/>
</dbReference>
<keyword evidence="1" id="KW-0812">Transmembrane</keyword>
<reference evidence="2" key="1">
    <citation type="submission" date="2021-06" db="EMBL/GenBank/DDBJ databases">
        <title>Parelaphostrongylus tenuis whole genome reference sequence.</title>
        <authorList>
            <person name="Garwood T.J."/>
            <person name="Larsen P.A."/>
            <person name="Fountain-Jones N.M."/>
            <person name="Garbe J.R."/>
            <person name="Macchietto M.G."/>
            <person name="Kania S.A."/>
            <person name="Gerhold R.W."/>
            <person name="Richards J.E."/>
            <person name="Wolf T.M."/>
        </authorList>
    </citation>
    <scope>NUCLEOTIDE SEQUENCE</scope>
    <source>
        <strain evidence="2">MNPRO001-30</strain>
        <tissue evidence="2">Meninges</tissue>
    </source>
</reference>